<dbReference type="AlphaFoldDB" id="A0A8S1HGB7"/>
<accession>A0A8S1HGB7</accession>
<protein>
    <submittedName>
        <fullName evidence="2">Uncharacterized protein</fullName>
    </submittedName>
</protein>
<proteinExistence type="predicted"/>
<feature type="region of interest" description="Disordered" evidence="1">
    <location>
        <begin position="14"/>
        <end position="46"/>
    </location>
</feature>
<comment type="caution">
    <text evidence="2">The sequence shown here is derived from an EMBL/GenBank/DDBJ whole genome shotgun (WGS) entry which is preliminary data.</text>
</comment>
<evidence type="ECO:0000313" key="2">
    <source>
        <dbReference type="EMBL" id="CAD6194197.1"/>
    </source>
</evidence>
<reference evidence="2" key="1">
    <citation type="submission" date="2020-10" db="EMBL/GenBank/DDBJ databases">
        <authorList>
            <person name="Kikuchi T."/>
        </authorList>
    </citation>
    <scope>NUCLEOTIDE SEQUENCE</scope>
    <source>
        <strain evidence="2">NKZ352</strain>
    </source>
</reference>
<dbReference type="Proteomes" id="UP000835052">
    <property type="component" value="Unassembled WGS sequence"/>
</dbReference>
<keyword evidence="3" id="KW-1185">Reference proteome</keyword>
<sequence>MTRRVTSVSWVVGGGAAPMPPALQPPSGRAAAARDRSVNPAGGPCKQRINRPFPLLPIPETPGGAVHVRHCSCVISWG</sequence>
<organism evidence="2 3">
    <name type="scientific">Caenorhabditis auriculariae</name>
    <dbReference type="NCBI Taxonomy" id="2777116"/>
    <lineage>
        <taxon>Eukaryota</taxon>
        <taxon>Metazoa</taxon>
        <taxon>Ecdysozoa</taxon>
        <taxon>Nematoda</taxon>
        <taxon>Chromadorea</taxon>
        <taxon>Rhabditida</taxon>
        <taxon>Rhabditina</taxon>
        <taxon>Rhabditomorpha</taxon>
        <taxon>Rhabditoidea</taxon>
        <taxon>Rhabditidae</taxon>
        <taxon>Peloderinae</taxon>
        <taxon>Caenorhabditis</taxon>
    </lineage>
</organism>
<evidence type="ECO:0000256" key="1">
    <source>
        <dbReference type="SAM" id="MobiDB-lite"/>
    </source>
</evidence>
<name>A0A8S1HGB7_9PELO</name>
<dbReference type="EMBL" id="CAJGYM010000042">
    <property type="protein sequence ID" value="CAD6194197.1"/>
    <property type="molecule type" value="Genomic_DNA"/>
</dbReference>
<gene>
    <name evidence="2" type="ORF">CAUJ_LOCUS10116</name>
</gene>
<evidence type="ECO:0000313" key="3">
    <source>
        <dbReference type="Proteomes" id="UP000835052"/>
    </source>
</evidence>